<dbReference type="GeneID" id="9839218"/>
<dbReference type="PANTHER" id="PTHR47405:SF3">
    <property type="entry name" value="SERPENTINE RECEPTOR, CLASS H"/>
    <property type="match status" value="1"/>
</dbReference>
<dbReference type="RefSeq" id="XP_053582005.1">
    <property type="nucleotide sequence ID" value="XM_053733092.1"/>
</dbReference>
<protein>
    <submittedName>
        <fullName evidence="2">Uncharacterized protein</fullName>
    </submittedName>
</protein>
<keyword evidence="1" id="KW-1133">Transmembrane helix</keyword>
<feature type="transmembrane region" description="Helical" evidence="1">
    <location>
        <begin position="138"/>
        <end position="158"/>
    </location>
</feature>
<dbReference type="Pfam" id="PF10318">
    <property type="entry name" value="7TM_GPCR_Srh"/>
    <property type="match status" value="1"/>
</dbReference>
<dbReference type="PANTHER" id="PTHR47405">
    <property type="entry name" value="SERPENTINE RECEPTOR, CLASS H-RELATED"/>
    <property type="match status" value="1"/>
</dbReference>
<feature type="transmembrane region" description="Helical" evidence="1">
    <location>
        <begin position="54"/>
        <end position="73"/>
    </location>
</feature>
<dbReference type="InterPro" id="IPR019422">
    <property type="entry name" value="7TM_GPCR_serpentine_rcpt_Srh"/>
</dbReference>
<evidence type="ECO:0000256" key="1">
    <source>
        <dbReference type="SAM" id="Phobius"/>
    </source>
</evidence>
<reference evidence="2 3" key="1">
    <citation type="submission" date="2019-12" db="EMBL/GenBank/DDBJ databases">
        <title>Chromosome-level assembly of the Caenorhabditis remanei genome.</title>
        <authorList>
            <person name="Teterina A.A."/>
            <person name="Willis J.H."/>
            <person name="Phillips P.C."/>
        </authorList>
    </citation>
    <scope>NUCLEOTIDE SEQUENCE [LARGE SCALE GENOMIC DNA]</scope>
    <source>
        <strain evidence="2 3">PX506</strain>
        <tissue evidence="2">Whole organism</tissue>
    </source>
</reference>
<gene>
    <name evidence="2" type="ORF">GCK72_019563</name>
</gene>
<evidence type="ECO:0000313" key="2">
    <source>
        <dbReference type="EMBL" id="KAF1753008.1"/>
    </source>
</evidence>
<proteinExistence type="predicted"/>
<evidence type="ECO:0000313" key="3">
    <source>
        <dbReference type="Proteomes" id="UP000483820"/>
    </source>
</evidence>
<feature type="transmembrane region" description="Helical" evidence="1">
    <location>
        <begin position="20"/>
        <end position="42"/>
    </location>
</feature>
<dbReference type="CTD" id="9839218"/>
<comment type="caution">
    <text evidence="2">The sequence shown here is derived from an EMBL/GenBank/DDBJ whole genome shotgun (WGS) entry which is preliminary data.</text>
</comment>
<dbReference type="KEGG" id="crq:GCK72_019563"/>
<dbReference type="Proteomes" id="UP000483820">
    <property type="component" value="Chromosome V"/>
</dbReference>
<feature type="transmembrane region" description="Helical" evidence="1">
    <location>
        <begin position="93"/>
        <end position="118"/>
    </location>
</feature>
<sequence>MAEAMLNTTCQFEDPSYIVVLHFIFTTFSIPIYGFAFWVLTFKCPPRFKAYRNLIVLQIFSGIVLEFHVGVIWKVSLPPPWATVCSHGLASEYAVNCFQVFVALLVFNGITCLFLFFYRMENASKHTERSKLHMTTNFLKYLFYFMLLPTAVLTILVYPELDDQKEYKVKMERVYFLLKSDSMHSLVVLSGIWGTPFIYVV</sequence>
<keyword evidence="1" id="KW-0812">Transmembrane</keyword>
<dbReference type="EMBL" id="WUAV01000005">
    <property type="protein sequence ID" value="KAF1753008.1"/>
    <property type="molecule type" value="Genomic_DNA"/>
</dbReference>
<accession>A0A6A5GCY7</accession>
<organism evidence="2 3">
    <name type="scientific">Caenorhabditis remanei</name>
    <name type="common">Caenorhabditis vulgaris</name>
    <dbReference type="NCBI Taxonomy" id="31234"/>
    <lineage>
        <taxon>Eukaryota</taxon>
        <taxon>Metazoa</taxon>
        <taxon>Ecdysozoa</taxon>
        <taxon>Nematoda</taxon>
        <taxon>Chromadorea</taxon>
        <taxon>Rhabditida</taxon>
        <taxon>Rhabditina</taxon>
        <taxon>Rhabditomorpha</taxon>
        <taxon>Rhabditoidea</taxon>
        <taxon>Rhabditidae</taxon>
        <taxon>Peloderinae</taxon>
        <taxon>Caenorhabditis</taxon>
    </lineage>
</organism>
<feature type="transmembrane region" description="Helical" evidence="1">
    <location>
        <begin position="182"/>
        <end position="200"/>
    </location>
</feature>
<dbReference type="AlphaFoldDB" id="A0A6A5GCY7"/>
<name>A0A6A5GCY7_CAERE</name>
<keyword evidence="1" id="KW-0472">Membrane</keyword>